<reference evidence="4" key="1">
    <citation type="journal article" date="2019" name="Int. J. Syst. Evol. Microbiol.">
        <title>The Global Catalogue of Microorganisms (GCM) 10K type strain sequencing project: providing services to taxonomists for standard genome sequencing and annotation.</title>
        <authorList>
            <consortium name="The Broad Institute Genomics Platform"/>
            <consortium name="The Broad Institute Genome Sequencing Center for Infectious Disease"/>
            <person name="Wu L."/>
            <person name="Ma J."/>
        </authorList>
    </citation>
    <scope>NUCLEOTIDE SEQUENCE [LARGE SCALE GENOMIC DNA]</scope>
    <source>
        <strain evidence="4">CGMCC 1.10992</strain>
    </source>
</reference>
<dbReference type="Proteomes" id="UP001597380">
    <property type="component" value="Unassembled WGS sequence"/>
</dbReference>
<dbReference type="RefSeq" id="WP_345337710.1">
    <property type="nucleotide sequence ID" value="NZ_BAABLI010000003.1"/>
</dbReference>
<keyword evidence="4" id="KW-1185">Reference proteome</keyword>
<proteinExistence type="predicted"/>
<name>A0ABW4XJJ2_9GAMM</name>
<evidence type="ECO:0000313" key="3">
    <source>
        <dbReference type="EMBL" id="MFD2094453.1"/>
    </source>
</evidence>
<evidence type="ECO:0000256" key="1">
    <source>
        <dbReference type="ARBA" id="ARBA00022729"/>
    </source>
</evidence>
<organism evidence="3 4">
    <name type="scientific">Corallincola platygyrae</name>
    <dbReference type="NCBI Taxonomy" id="1193278"/>
    <lineage>
        <taxon>Bacteria</taxon>
        <taxon>Pseudomonadati</taxon>
        <taxon>Pseudomonadota</taxon>
        <taxon>Gammaproteobacteria</taxon>
        <taxon>Alteromonadales</taxon>
        <taxon>Psychromonadaceae</taxon>
        <taxon>Corallincola</taxon>
    </lineage>
</organism>
<dbReference type="SUPFAM" id="SSF51735">
    <property type="entry name" value="NAD(P)-binding Rossmann-fold domains"/>
    <property type="match status" value="1"/>
</dbReference>
<evidence type="ECO:0000313" key="4">
    <source>
        <dbReference type="Proteomes" id="UP001597380"/>
    </source>
</evidence>
<protein>
    <submittedName>
        <fullName evidence="3">Gfo/Idh/MocA family protein</fullName>
    </submittedName>
</protein>
<dbReference type="Gene3D" id="3.30.360.10">
    <property type="entry name" value="Dihydrodipicolinate Reductase, domain 2"/>
    <property type="match status" value="1"/>
</dbReference>
<gene>
    <name evidence="3" type="ORF">ACFSJ3_00520</name>
</gene>
<evidence type="ECO:0000259" key="2">
    <source>
        <dbReference type="Pfam" id="PF01408"/>
    </source>
</evidence>
<keyword evidence="1" id="KW-0732">Signal</keyword>
<dbReference type="InterPro" id="IPR000683">
    <property type="entry name" value="Gfo/Idh/MocA-like_OxRdtase_N"/>
</dbReference>
<feature type="domain" description="Gfo/Idh/MocA-like oxidoreductase N-terminal" evidence="2">
    <location>
        <begin position="1"/>
        <end position="89"/>
    </location>
</feature>
<dbReference type="InterPro" id="IPR036291">
    <property type="entry name" value="NAD(P)-bd_dom_sf"/>
</dbReference>
<dbReference type="Gene3D" id="3.40.50.720">
    <property type="entry name" value="NAD(P)-binding Rossmann-like Domain"/>
    <property type="match status" value="1"/>
</dbReference>
<comment type="caution">
    <text evidence="3">The sequence shown here is derived from an EMBL/GenBank/DDBJ whole genome shotgun (WGS) entry which is preliminary data.</text>
</comment>
<accession>A0ABW4XJJ2</accession>
<dbReference type="EMBL" id="JBHUHT010000003">
    <property type="protein sequence ID" value="MFD2094453.1"/>
    <property type="molecule type" value="Genomic_DNA"/>
</dbReference>
<sequence>MKVGIIGTSWGRVHVGTFREAGHEIAGIVGTNPEGTARIAAEEGIPLASTNAADLQHCDIIVIASPTSTHLDYLSQFNDRPVLCEKPLTGAQIVPGALAGLGRYPTFVNYPFSFLETAKSIQKILDDGELGPLSRVVLSVGCRFPMQKSPAGWFLDIAAHPLSFLIHTLGEFQLVHHHIGEGVSNVSALLESEGTLLDTQLYRLPETGIQIDLKLIGELKRLELSGGFRPGDNWRFAPIKVDGQENNEGEWDTRDIWYSANCRVVEQFLKVVEGKTPHVEALNNGMFDLPKAALLERSLDRLLATDS</sequence>
<dbReference type="Pfam" id="PF01408">
    <property type="entry name" value="GFO_IDH_MocA"/>
    <property type="match status" value="1"/>
</dbReference>